<dbReference type="InterPro" id="IPR010095">
    <property type="entry name" value="Cas12f1-like_TNB"/>
</dbReference>
<evidence type="ECO:0000259" key="2">
    <source>
        <dbReference type="Pfam" id="PF07282"/>
    </source>
</evidence>
<keyword evidence="4" id="KW-1185">Reference proteome</keyword>
<feature type="domain" description="Cas12f1-like TNB" evidence="2">
    <location>
        <begin position="10"/>
        <end position="29"/>
    </location>
</feature>
<dbReference type="AlphaFoldDB" id="A0A926RSQ5"/>
<evidence type="ECO:0000313" key="4">
    <source>
        <dbReference type="Proteomes" id="UP000661691"/>
    </source>
</evidence>
<dbReference type="Pfam" id="PF07282">
    <property type="entry name" value="Cas12f1-like_TNB"/>
    <property type="match status" value="1"/>
</dbReference>
<dbReference type="GO" id="GO:0003677">
    <property type="term" value="F:DNA binding"/>
    <property type="evidence" value="ECO:0007669"/>
    <property type="project" value="UniProtKB-KW"/>
</dbReference>
<reference evidence="3" key="1">
    <citation type="submission" date="2020-09" db="EMBL/GenBank/DDBJ databases">
        <title>A novel bacterium of genus Hazenella, isolated from South China Sea.</title>
        <authorList>
            <person name="Huang H."/>
            <person name="Mo K."/>
            <person name="Hu Y."/>
        </authorList>
    </citation>
    <scope>NUCLEOTIDE SEQUENCE</scope>
    <source>
        <strain evidence="3">IB182357</strain>
    </source>
</reference>
<proteinExistence type="predicted"/>
<protein>
    <submittedName>
        <fullName evidence="3">Transposase</fullName>
    </submittedName>
</protein>
<accession>A0A926RSQ5</accession>
<dbReference type="RefSeq" id="WP_191138361.1">
    <property type="nucleotide sequence ID" value="NZ_JACXAG020000001.1"/>
</dbReference>
<keyword evidence="1" id="KW-0238">DNA-binding</keyword>
<organism evidence="3 4">
    <name type="scientific">Polycladospora coralii</name>
    <dbReference type="NCBI Taxonomy" id="2771432"/>
    <lineage>
        <taxon>Bacteria</taxon>
        <taxon>Bacillati</taxon>
        <taxon>Bacillota</taxon>
        <taxon>Bacilli</taxon>
        <taxon>Bacillales</taxon>
        <taxon>Thermoactinomycetaceae</taxon>
        <taxon>Polycladospora</taxon>
    </lineage>
</organism>
<dbReference type="Proteomes" id="UP000661691">
    <property type="component" value="Unassembled WGS sequence"/>
</dbReference>
<comment type="caution">
    <text evidence="3">The sequence shown here is derived from an EMBL/GenBank/DDBJ whole genome shotgun (WGS) entry which is preliminary data.</text>
</comment>
<sequence length="38" mass="4148">MRSRLLGVWLKCKQCGYICHADLNGAINIGKALSAFPV</sequence>
<name>A0A926RSQ5_9BACL</name>
<gene>
    <name evidence="3" type="ORF">IC620_04995</name>
</gene>
<evidence type="ECO:0000256" key="1">
    <source>
        <dbReference type="ARBA" id="ARBA00023125"/>
    </source>
</evidence>
<dbReference type="EMBL" id="JACXAH010000005">
    <property type="protein sequence ID" value="MBD1371715.1"/>
    <property type="molecule type" value="Genomic_DNA"/>
</dbReference>
<evidence type="ECO:0000313" key="3">
    <source>
        <dbReference type="EMBL" id="MBD1371715.1"/>
    </source>
</evidence>